<dbReference type="RefSeq" id="WP_068803122.1">
    <property type="nucleotide sequence ID" value="NZ_CP014671.1"/>
</dbReference>
<dbReference type="PANTHER" id="PTHR48100">
    <property type="entry name" value="BROAD-SPECIFICITY PHOSPHATASE YOR283W-RELATED"/>
    <property type="match status" value="1"/>
</dbReference>
<dbReference type="GO" id="GO:0016791">
    <property type="term" value="F:phosphatase activity"/>
    <property type="evidence" value="ECO:0007669"/>
    <property type="project" value="TreeGrafter"/>
</dbReference>
<dbReference type="SMART" id="SM00855">
    <property type="entry name" value="PGAM"/>
    <property type="match status" value="1"/>
</dbReference>
<dbReference type="SUPFAM" id="SSF53254">
    <property type="entry name" value="Phosphoglycerate mutase-like"/>
    <property type="match status" value="1"/>
</dbReference>
<dbReference type="EMBL" id="CP014671">
    <property type="protein sequence ID" value="ANX03607.1"/>
    <property type="molecule type" value="Genomic_DNA"/>
</dbReference>
<dbReference type="Pfam" id="PF00300">
    <property type="entry name" value="His_Phos_1"/>
    <property type="match status" value="1"/>
</dbReference>
<evidence type="ECO:0000313" key="3">
    <source>
        <dbReference type="Proteomes" id="UP000092952"/>
    </source>
</evidence>
<reference evidence="3" key="1">
    <citation type="submission" date="2016-03" db="EMBL/GenBank/DDBJ databases">
        <title>Complete genome sequence of Solimmundus cernigliae, representing a novel lineage of polycyclic aromatic hydrocarbon degraders within the Gammaproteobacteria.</title>
        <authorList>
            <person name="Singleton D.R."/>
            <person name="Dickey A.N."/>
            <person name="Scholl E.H."/>
            <person name="Wright F.A."/>
            <person name="Aitken M.D."/>
        </authorList>
    </citation>
    <scope>NUCLEOTIDE SEQUENCE [LARGE SCALE GENOMIC DNA]</scope>
    <source>
        <strain evidence="3">TR3.2</strain>
    </source>
</reference>
<dbReference type="InterPro" id="IPR013078">
    <property type="entry name" value="His_Pase_superF_clade-1"/>
</dbReference>
<dbReference type="GO" id="GO:0005737">
    <property type="term" value="C:cytoplasm"/>
    <property type="evidence" value="ECO:0007669"/>
    <property type="project" value="TreeGrafter"/>
</dbReference>
<dbReference type="FunCoup" id="A0A1B1YSG2">
    <property type="interactions" value="422"/>
</dbReference>
<dbReference type="InterPro" id="IPR050275">
    <property type="entry name" value="PGM_Phosphatase"/>
</dbReference>
<protein>
    <recommendedName>
        <fullName evidence="4">Phosphoglycerate kinase</fullName>
    </recommendedName>
</protein>
<gene>
    <name evidence="2" type="ORF">PG2T_04950</name>
</gene>
<dbReference type="OrthoDB" id="9783269at2"/>
<accession>A0A1B1YSG2</accession>
<dbReference type="AlphaFoldDB" id="A0A1B1YSG2"/>
<dbReference type="InParanoid" id="A0A1B1YSG2"/>
<dbReference type="Gene3D" id="3.40.50.1240">
    <property type="entry name" value="Phosphoglycerate mutase-like"/>
    <property type="match status" value="1"/>
</dbReference>
<sequence length="201" mass="21974">MDAPVTTFDLLRHGEPAGGPRFRGSVDDPLSPAGWAQLETATAGGAWDRVVCSPLRRCREFAEVLARQRGLECRVETDFREISFGLWEGLTSAQVEAAYGAALANFWNDPVAHPPPQGEPLADFCARVETAWQRLIADSRGQRVLVVAHGGTIAMLLRSVLGMPLSHSWRVRMGYAGQARLRLDHTPHGVLMALLRLDPGV</sequence>
<dbReference type="CDD" id="cd07067">
    <property type="entry name" value="HP_PGM_like"/>
    <property type="match status" value="1"/>
</dbReference>
<dbReference type="Proteomes" id="UP000092952">
    <property type="component" value="Chromosome"/>
</dbReference>
<dbReference type="STRING" id="1810504.PG2T_04950"/>
<evidence type="ECO:0008006" key="4">
    <source>
        <dbReference type="Google" id="ProtNLM"/>
    </source>
</evidence>
<dbReference type="InterPro" id="IPR029033">
    <property type="entry name" value="His_PPase_superfam"/>
</dbReference>
<proteinExistence type="predicted"/>
<dbReference type="PANTHER" id="PTHR48100:SF1">
    <property type="entry name" value="HISTIDINE PHOSPHATASE FAMILY PROTEIN-RELATED"/>
    <property type="match status" value="1"/>
</dbReference>
<evidence type="ECO:0000313" key="2">
    <source>
        <dbReference type="EMBL" id="ANX03607.1"/>
    </source>
</evidence>
<evidence type="ECO:0000256" key="1">
    <source>
        <dbReference type="PIRSR" id="PIRSR613078-3"/>
    </source>
</evidence>
<feature type="site" description="Transition state stabilizer" evidence="1">
    <location>
        <position position="149"/>
    </location>
</feature>
<name>A0A1B1YSG2_9GAMM</name>
<dbReference type="KEGG" id="gbi:PG2T_04950"/>
<organism evidence="2 3">
    <name type="scientific">Immundisolibacter cernigliae</name>
    <dbReference type="NCBI Taxonomy" id="1810504"/>
    <lineage>
        <taxon>Bacteria</taxon>
        <taxon>Pseudomonadati</taxon>
        <taxon>Pseudomonadota</taxon>
        <taxon>Gammaproteobacteria</taxon>
        <taxon>Immundisolibacterales</taxon>
        <taxon>Immundisolibacteraceae</taxon>
        <taxon>Immundisolibacter</taxon>
    </lineage>
</organism>
<keyword evidence="3" id="KW-1185">Reference proteome</keyword>